<feature type="region of interest" description="Disordered" evidence="3">
    <location>
        <begin position="104"/>
        <end position="123"/>
    </location>
</feature>
<evidence type="ECO:0000259" key="4">
    <source>
        <dbReference type="Pfam" id="PF00329"/>
    </source>
</evidence>
<feature type="domain" description="NADH-quinone oxidoreductase subunit D" evidence="5">
    <location>
        <begin position="429"/>
        <end position="495"/>
    </location>
</feature>
<dbReference type="Pfam" id="PF00329">
    <property type="entry name" value="Complex1_30kDa"/>
    <property type="match status" value="1"/>
</dbReference>
<dbReference type="InterPro" id="IPR037232">
    <property type="entry name" value="NADH_quin_OxRdtase_su_C/D-like"/>
</dbReference>
<proteinExistence type="predicted"/>
<dbReference type="AlphaFoldDB" id="A0A8J4A764"/>
<dbReference type="Gene3D" id="1.10.645.10">
    <property type="entry name" value="Cytochrome-c3 Hydrogenase, chain B"/>
    <property type="match status" value="1"/>
</dbReference>
<dbReference type="RefSeq" id="WP_207123054.1">
    <property type="nucleotide sequence ID" value="NZ_BOPO01000006.1"/>
</dbReference>
<evidence type="ECO:0000259" key="5">
    <source>
        <dbReference type="Pfam" id="PF00346"/>
    </source>
</evidence>
<sequence>MSNEVLDTQMDDDTVLVDRLADRLDAGDRFASLMGTDTDEGLRLTALLATPDTIEPFDWVLPPGTTSYPSLTPRIPAAFWYERDLHDLFGVTAAGHPRLDPLTLPLSDDSERPVPGRPGAPWSIQPDEHILPRLVVGTGLFTIPHGPVRSGVSESVEFLVETPGEDIPELRVRVYAKHRGIEKRFEGMDAATGVLLAERVEGIASVAHALAFAHAVEALGGVRPPRPARLIRTLHAELERIANHLDVAMRLADAAGLAVATARFGAHKERVLRLVGRLCGSRFGRGVVVPGGVRALPALRPDRIRAEMSALASGIMPDAQLLMNTSSFIDRLRHTGVLDTDLAIDHGALGPVGRASGLADDDRIRRPYDAYDELVWRPATPWVSCDARARLQIRFDEIDDACTLIDQIVTELSTMDPATPLCRSVGFADGRGIGWAEAPQGEVLYVLEVSDGRIRRCRPRSASFHNLAVFSHTFNGDVLTDFAFIEASFGLSMAGVAL</sequence>
<keyword evidence="1" id="KW-0560">Oxidoreductase</keyword>
<organism evidence="6 7">
    <name type="scientific">Actinocatenispora comari</name>
    <dbReference type="NCBI Taxonomy" id="2807577"/>
    <lineage>
        <taxon>Bacteria</taxon>
        <taxon>Bacillati</taxon>
        <taxon>Actinomycetota</taxon>
        <taxon>Actinomycetes</taxon>
        <taxon>Micromonosporales</taxon>
        <taxon>Micromonosporaceae</taxon>
        <taxon>Actinocatenispora</taxon>
    </lineage>
</organism>
<dbReference type="Proteomes" id="UP000614996">
    <property type="component" value="Unassembled WGS sequence"/>
</dbReference>
<dbReference type="EMBL" id="BOPO01000006">
    <property type="protein sequence ID" value="GIL25440.1"/>
    <property type="molecule type" value="Genomic_DNA"/>
</dbReference>
<reference evidence="7" key="1">
    <citation type="journal article" date="2021" name="Int. J. Syst. Evol. Microbiol.">
        <title>Actinocatenispora comari sp. nov., an endophytic actinomycete isolated from aerial parts of Comarum salesowianum.</title>
        <authorList>
            <person name="Oyunbileg N."/>
            <person name="Iizaka Y."/>
            <person name="Hamada M."/>
            <person name="Davaapurev B.O."/>
            <person name="Fukumoto A."/>
            <person name="Tsetseg B."/>
            <person name="Kato F."/>
            <person name="Tamura T."/>
            <person name="Batkhuu J."/>
            <person name="Anzai Y."/>
        </authorList>
    </citation>
    <scope>NUCLEOTIDE SEQUENCE [LARGE SCALE GENOMIC DNA]</scope>
    <source>
        <strain evidence="7">NUM-2625</strain>
    </source>
</reference>
<evidence type="ECO:0000313" key="7">
    <source>
        <dbReference type="Proteomes" id="UP000614996"/>
    </source>
</evidence>
<dbReference type="GO" id="GO:0048038">
    <property type="term" value="F:quinone binding"/>
    <property type="evidence" value="ECO:0007669"/>
    <property type="project" value="InterPro"/>
</dbReference>
<accession>A0A8J4A764</accession>
<dbReference type="SUPFAM" id="SSF143243">
    <property type="entry name" value="Nqo5-like"/>
    <property type="match status" value="1"/>
</dbReference>
<feature type="domain" description="NADH:ubiquinone oxidoreductase 30kDa subunit" evidence="4">
    <location>
        <begin position="29"/>
        <end position="105"/>
    </location>
</feature>
<gene>
    <name evidence="6" type="primary">hycE</name>
    <name evidence="6" type="ORF">NUM_06950</name>
</gene>
<dbReference type="GO" id="GO:0008137">
    <property type="term" value="F:NADH dehydrogenase (ubiquinone) activity"/>
    <property type="evidence" value="ECO:0007669"/>
    <property type="project" value="InterPro"/>
</dbReference>
<dbReference type="Pfam" id="PF00346">
    <property type="entry name" value="Complex1_49kDa"/>
    <property type="match status" value="2"/>
</dbReference>
<keyword evidence="2" id="KW-0520">NAD</keyword>
<dbReference type="InterPro" id="IPR052197">
    <property type="entry name" value="ComplexI_49kDa-like"/>
</dbReference>
<dbReference type="PANTHER" id="PTHR43485">
    <property type="entry name" value="HYDROGENASE-4 COMPONENT G"/>
    <property type="match status" value="1"/>
</dbReference>
<feature type="domain" description="NADH-quinone oxidoreductase subunit D" evidence="5">
    <location>
        <begin position="267"/>
        <end position="413"/>
    </location>
</feature>
<dbReference type="GO" id="GO:0051287">
    <property type="term" value="F:NAD binding"/>
    <property type="evidence" value="ECO:0007669"/>
    <property type="project" value="InterPro"/>
</dbReference>
<dbReference type="GO" id="GO:0016651">
    <property type="term" value="F:oxidoreductase activity, acting on NAD(P)H"/>
    <property type="evidence" value="ECO:0007669"/>
    <property type="project" value="InterPro"/>
</dbReference>
<comment type="caution">
    <text evidence="6">The sequence shown here is derived from an EMBL/GenBank/DDBJ whole genome shotgun (WGS) entry which is preliminary data.</text>
</comment>
<evidence type="ECO:0000256" key="3">
    <source>
        <dbReference type="SAM" id="MobiDB-lite"/>
    </source>
</evidence>
<dbReference type="InterPro" id="IPR029014">
    <property type="entry name" value="NiFe-Hase_large"/>
</dbReference>
<evidence type="ECO:0000256" key="2">
    <source>
        <dbReference type="ARBA" id="ARBA00023027"/>
    </source>
</evidence>
<protein>
    <submittedName>
        <fullName evidence="6">Hydrogenase 3 large subunit</fullName>
    </submittedName>
</protein>
<dbReference type="PANTHER" id="PTHR43485:SF1">
    <property type="entry name" value="FORMATE HYDROGENLYASE SUBUNIT 5-RELATED"/>
    <property type="match status" value="1"/>
</dbReference>
<dbReference type="InterPro" id="IPR001135">
    <property type="entry name" value="NADH_Q_OxRdtase_suD"/>
</dbReference>
<dbReference type="InterPro" id="IPR001268">
    <property type="entry name" value="NADH_UbQ_OxRdtase_30kDa_su"/>
</dbReference>
<keyword evidence="7" id="KW-1185">Reference proteome</keyword>
<dbReference type="Gene3D" id="3.30.460.80">
    <property type="entry name" value="NADH:ubiquinone oxidoreductase, 30kDa subunit"/>
    <property type="match status" value="1"/>
</dbReference>
<name>A0A8J4A764_9ACTN</name>
<evidence type="ECO:0000313" key="6">
    <source>
        <dbReference type="EMBL" id="GIL25440.1"/>
    </source>
</evidence>
<evidence type="ECO:0000256" key="1">
    <source>
        <dbReference type="ARBA" id="ARBA00023002"/>
    </source>
</evidence>
<dbReference type="SUPFAM" id="SSF56762">
    <property type="entry name" value="HydB/Nqo4-like"/>
    <property type="match status" value="1"/>
</dbReference>